<evidence type="ECO:0000256" key="1">
    <source>
        <dbReference type="ARBA" id="ARBA00005091"/>
    </source>
</evidence>
<dbReference type="GO" id="GO:0000107">
    <property type="term" value="F:imidazoleglycerol-phosphate synthase activity"/>
    <property type="evidence" value="ECO:0007669"/>
    <property type="project" value="UniProtKB-UniRule"/>
</dbReference>
<name>A0A9J7B0J4_9PROT</name>
<dbReference type="PANTHER" id="PTHR42701">
    <property type="entry name" value="IMIDAZOLE GLYCEROL PHOSPHATE SYNTHASE SUBUNIT HISH"/>
    <property type="match status" value="1"/>
</dbReference>
<comment type="function">
    <text evidence="10">IGPS catalyzes the conversion of PRFAR and glutamine to IGP, AICAR and glutamate. The HisH subunit catalyzes the hydrolysis of glutamine to glutamate and ammonia as part of the synthesis of IGP and AICAR. The resulting ammonia molecule is channeled to the active site of HisF.</text>
</comment>
<evidence type="ECO:0000313" key="13">
    <source>
        <dbReference type="EMBL" id="UUX52177.1"/>
    </source>
</evidence>
<organism evidence="13 14">
    <name type="scientific">Nisaea acidiphila</name>
    <dbReference type="NCBI Taxonomy" id="1862145"/>
    <lineage>
        <taxon>Bacteria</taxon>
        <taxon>Pseudomonadati</taxon>
        <taxon>Pseudomonadota</taxon>
        <taxon>Alphaproteobacteria</taxon>
        <taxon>Rhodospirillales</taxon>
        <taxon>Thalassobaculaceae</taxon>
        <taxon>Nisaea</taxon>
    </lineage>
</organism>
<dbReference type="SUPFAM" id="SSF52317">
    <property type="entry name" value="Class I glutamine amidotransferase-like"/>
    <property type="match status" value="1"/>
</dbReference>
<keyword evidence="5 10" id="KW-0315">Glutamine amidotransferase</keyword>
<dbReference type="EMBL" id="CP102480">
    <property type="protein sequence ID" value="UUX52177.1"/>
    <property type="molecule type" value="Genomic_DNA"/>
</dbReference>
<evidence type="ECO:0000256" key="10">
    <source>
        <dbReference type="HAMAP-Rule" id="MF_00278"/>
    </source>
</evidence>
<keyword evidence="3 10" id="KW-0028">Amino-acid biosynthesis</keyword>
<dbReference type="KEGG" id="naci:NUH88_10850"/>
<evidence type="ECO:0000256" key="4">
    <source>
        <dbReference type="ARBA" id="ARBA00022801"/>
    </source>
</evidence>
<keyword evidence="7 10" id="KW-0456">Lyase</keyword>
<comment type="catalytic activity">
    <reaction evidence="9 10">
        <text>L-glutamine + H2O = L-glutamate + NH4(+)</text>
        <dbReference type="Rhea" id="RHEA:15889"/>
        <dbReference type="ChEBI" id="CHEBI:15377"/>
        <dbReference type="ChEBI" id="CHEBI:28938"/>
        <dbReference type="ChEBI" id="CHEBI:29985"/>
        <dbReference type="ChEBI" id="CHEBI:58359"/>
        <dbReference type="EC" id="3.5.1.2"/>
    </reaction>
</comment>
<evidence type="ECO:0000256" key="6">
    <source>
        <dbReference type="ARBA" id="ARBA00023102"/>
    </source>
</evidence>
<dbReference type="RefSeq" id="WP_257772107.1">
    <property type="nucleotide sequence ID" value="NZ_CP102480.1"/>
</dbReference>
<accession>A0A9J7B0J4</accession>
<feature type="active site" evidence="10 11">
    <location>
        <position position="205"/>
    </location>
</feature>
<feature type="active site" evidence="10 11">
    <location>
        <position position="207"/>
    </location>
</feature>
<keyword evidence="6 10" id="KW-0368">Histidine biosynthesis</keyword>
<dbReference type="Proteomes" id="UP001060336">
    <property type="component" value="Chromosome"/>
</dbReference>
<reference evidence="13" key="1">
    <citation type="submission" date="2022-08" db="EMBL/GenBank/DDBJ databases">
        <title>Nisaea acidiphila sp. nov., isolated from a marine algal debris and emended description of the genus Nisaea Urios et al. 2008.</title>
        <authorList>
            <person name="Kwon K."/>
        </authorList>
    </citation>
    <scope>NUCLEOTIDE SEQUENCE</scope>
    <source>
        <strain evidence="13">MEBiC11861</strain>
    </source>
</reference>
<dbReference type="CDD" id="cd01748">
    <property type="entry name" value="GATase1_IGP_Synthase"/>
    <property type="match status" value="1"/>
</dbReference>
<dbReference type="NCBIfam" id="TIGR01855">
    <property type="entry name" value="IMP_synth_hisH"/>
    <property type="match status" value="1"/>
</dbReference>
<dbReference type="EC" id="4.3.2.10" evidence="10"/>
<dbReference type="AlphaFoldDB" id="A0A9J7B0J4"/>
<keyword evidence="4 10" id="KW-0378">Hydrolase</keyword>
<dbReference type="HAMAP" id="MF_00278">
    <property type="entry name" value="HisH"/>
    <property type="match status" value="1"/>
</dbReference>
<keyword evidence="14" id="KW-1185">Reference proteome</keyword>
<gene>
    <name evidence="10 13" type="primary">hisH</name>
    <name evidence="13" type="ORF">NUH88_10850</name>
</gene>
<dbReference type="GO" id="GO:0004359">
    <property type="term" value="F:glutaminase activity"/>
    <property type="evidence" value="ECO:0007669"/>
    <property type="project" value="UniProtKB-EC"/>
</dbReference>
<evidence type="ECO:0000256" key="11">
    <source>
        <dbReference type="PIRSR" id="PIRSR000495-1"/>
    </source>
</evidence>
<comment type="pathway">
    <text evidence="1 10">Amino-acid biosynthesis; L-histidine biosynthesis; L-histidine from 5-phospho-alpha-D-ribose 1-diphosphate: step 5/9.</text>
</comment>
<evidence type="ECO:0000256" key="8">
    <source>
        <dbReference type="ARBA" id="ARBA00047838"/>
    </source>
</evidence>
<evidence type="ECO:0000256" key="7">
    <source>
        <dbReference type="ARBA" id="ARBA00023239"/>
    </source>
</evidence>
<dbReference type="InterPro" id="IPR017926">
    <property type="entry name" value="GATASE"/>
</dbReference>
<dbReference type="EC" id="3.5.1.2" evidence="10"/>
<evidence type="ECO:0000256" key="3">
    <source>
        <dbReference type="ARBA" id="ARBA00022605"/>
    </source>
</evidence>
<comment type="catalytic activity">
    <reaction evidence="8 10">
        <text>5-[(5-phospho-1-deoxy-D-ribulos-1-ylimino)methylamino]-1-(5-phospho-beta-D-ribosyl)imidazole-4-carboxamide + L-glutamine = D-erythro-1-(imidazol-4-yl)glycerol 3-phosphate + 5-amino-1-(5-phospho-beta-D-ribosyl)imidazole-4-carboxamide + L-glutamate + H(+)</text>
        <dbReference type="Rhea" id="RHEA:24793"/>
        <dbReference type="ChEBI" id="CHEBI:15378"/>
        <dbReference type="ChEBI" id="CHEBI:29985"/>
        <dbReference type="ChEBI" id="CHEBI:58278"/>
        <dbReference type="ChEBI" id="CHEBI:58359"/>
        <dbReference type="ChEBI" id="CHEBI:58475"/>
        <dbReference type="ChEBI" id="CHEBI:58525"/>
        <dbReference type="EC" id="4.3.2.10"/>
    </reaction>
</comment>
<evidence type="ECO:0000313" key="14">
    <source>
        <dbReference type="Proteomes" id="UP001060336"/>
    </source>
</evidence>
<proteinExistence type="inferred from homology"/>
<evidence type="ECO:0000256" key="2">
    <source>
        <dbReference type="ARBA" id="ARBA00011152"/>
    </source>
</evidence>
<protein>
    <recommendedName>
        <fullName evidence="10">Imidazole glycerol phosphate synthase subunit HisH</fullName>
        <ecNumber evidence="10">4.3.2.10</ecNumber>
    </recommendedName>
    <alternativeName>
        <fullName evidence="10">IGP synthase glutaminase subunit</fullName>
        <ecNumber evidence="10">3.5.1.2</ecNumber>
    </alternativeName>
    <alternativeName>
        <fullName evidence="10">IGP synthase subunit HisH</fullName>
    </alternativeName>
    <alternativeName>
        <fullName evidence="10">ImGP synthase subunit HisH</fullName>
        <shortName evidence="10">IGPS subunit HisH</shortName>
    </alternativeName>
</protein>
<dbReference type="Pfam" id="PF00117">
    <property type="entry name" value="GATase"/>
    <property type="match status" value="1"/>
</dbReference>
<feature type="domain" description="Glutamine amidotransferase" evidence="12">
    <location>
        <begin position="22"/>
        <end position="221"/>
    </location>
</feature>
<sequence>MTAAGGPTSVAVVDYGSGNLRSVAKAVERVASERGPGTDVQVTSDPAVVRRAGRIVLPGVGAFADCRGGLYGLPGMVEALTDAVIERGTPFLGICVGMQLMADRGLEHVVSEGLGWIGGEVKLIEPAPTEDGLPRKVPHMGWNRLSLLQPEHPLLKGIEEGAFVYYVHSYLFDVADRSDLAAVSDYGGEIAAIVGRKNYFGTQFHPEKSQANGLAFIRNFLDWRP</sequence>
<dbReference type="PANTHER" id="PTHR42701:SF1">
    <property type="entry name" value="IMIDAZOLE GLYCEROL PHOSPHATE SYNTHASE SUBUNIT HISH"/>
    <property type="match status" value="1"/>
</dbReference>
<evidence type="ECO:0000259" key="12">
    <source>
        <dbReference type="Pfam" id="PF00117"/>
    </source>
</evidence>
<evidence type="ECO:0000256" key="5">
    <source>
        <dbReference type="ARBA" id="ARBA00022962"/>
    </source>
</evidence>
<dbReference type="InterPro" id="IPR029062">
    <property type="entry name" value="Class_I_gatase-like"/>
</dbReference>
<dbReference type="PIRSF" id="PIRSF000495">
    <property type="entry name" value="Amidotransf_hisH"/>
    <property type="match status" value="1"/>
</dbReference>
<dbReference type="GO" id="GO:0016829">
    <property type="term" value="F:lyase activity"/>
    <property type="evidence" value="ECO:0007669"/>
    <property type="project" value="UniProtKB-KW"/>
</dbReference>
<dbReference type="GO" id="GO:0005737">
    <property type="term" value="C:cytoplasm"/>
    <property type="evidence" value="ECO:0007669"/>
    <property type="project" value="UniProtKB-SubCell"/>
</dbReference>
<dbReference type="InterPro" id="IPR010139">
    <property type="entry name" value="Imidazole-glycPsynth_HisH"/>
</dbReference>
<dbReference type="Gene3D" id="3.40.50.880">
    <property type="match status" value="1"/>
</dbReference>
<comment type="subunit">
    <text evidence="2 10">Heterodimer of HisH and HisF.</text>
</comment>
<dbReference type="PROSITE" id="PS51273">
    <property type="entry name" value="GATASE_TYPE_1"/>
    <property type="match status" value="1"/>
</dbReference>
<keyword evidence="10" id="KW-0963">Cytoplasm</keyword>
<comment type="subcellular location">
    <subcellularLocation>
        <location evidence="10">Cytoplasm</location>
    </subcellularLocation>
</comment>
<dbReference type="GO" id="GO:0000105">
    <property type="term" value="P:L-histidine biosynthetic process"/>
    <property type="evidence" value="ECO:0007669"/>
    <property type="project" value="UniProtKB-UniRule"/>
</dbReference>
<evidence type="ECO:0000256" key="9">
    <source>
        <dbReference type="ARBA" id="ARBA00049534"/>
    </source>
</evidence>
<feature type="active site" description="Nucleophile" evidence="10 11">
    <location>
        <position position="95"/>
    </location>
</feature>